<dbReference type="SUPFAM" id="SSF50978">
    <property type="entry name" value="WD40 repeat-like"/>
    <property type="match status" value="1"/>
</dbReference>
<keyword evidence="5" id="KW-1185">Reference proteome</keyword>
<dbReference type="AlphaFoldDB" id="D2V3F1"/>
<dbReference type="PRINTS" id="PR00320">
    <property type="entry name" value="GPROTEINBRPT"/>
</dbReference>
<accession>D2V3F1</accession>
<dbReference type="InterPro" id="IPR036322">
    <property type="entry name" value="WD40_repeat_dom_sf"/>
</dbReference>
<dbReference type="PANTHER" id="PTHR19857">
    <property type="entry name" value="MITOCHONDRIAL DIVISION PROTEIN 1-RELATED"/>
    <property type="match status" value="1"/>
</dbReference>
<reference evidence="4 5" key="1">
    <citation type="journal article" date="2010" name="Cell">
        <title>The genome of Naegleria gruberi illuminates early eukaryotic versatility.</title>
        <authorList>
            <person name="Fritz-Laylin L.K."/>
            <person name="Prochnik S.E."/>
            <person name="Ginger M.L."/>
            <person name="Dacks J.B."/>
            <person name="Carpenter M.L."/>
            <person name="Field M.C."/>
            <person name="Kuo A."/>
            <person name="Paredez A."/>
            <person name="Chapman J."/>
            <person name="Pham J."/>
            <person name="Shu S."/>
            <person name="Neupane R."/>
            <person name="Cipriano M."/>
            <person name="Mancuso J."/>
            <person name="Tu H."/>
            <person name="Salamov A."/>
            <person name="Lindquist E."/>
            <person name="Shapiro H."/>
            <person name="Lucas S."/>
            <person name="Grigoriev I.V."/>
            <person name="Cande W.Z."/>
            <person name="Fulton C."/>
            <person name="Rokhsar D.S."/>
            <person name="Dawson S.C."/>
        </authorList>
    </citation>
    <scope>NUCLEOTIDE SEQUENCE [LARGE SCALE GENOMIC DNA]</scope>
    <source>
        <strain evidence="4 5">NEG-M</strain>
    </source>
</reference>
<dbReference type="STRING" id="5762.D2V3F1"/>
<dbReference type="KEGG" id="ngr:NAEGRDRAFT_63335"/>
<dbReference type="SMART" id="SM00320">
    <property type="entry name" value="WD40"/>
    <property type="match status" value="3"/>
</dbReference>
<feature type="repeat" description="WD" evidence="3">
    <location>
        <begin position="121"/>
        <end position="162"/>
    </location>
</feature>
<dbReference type="InterPro" id="IPR001680">
    <property type="entry name" value="WD40_rpt"/>
</dbReference>
<evidence type="ECO:0000313" key="4">
    <source>
        <dbReference type="EMBL" id="EFC48760.1"/>
    </source>
</evidence>
<proteinExistence type="predicted"/>
<sequence>MSSTGIEFHRALTRLENSSIDFIHVIPKHDNVLVTASKNHPIITLWDIIQTSTTTTTDDNNNNSLKTLLVMRGQLTNWSKSSEIKLTDICLTICGESIISSYNDGSIRIWNWQTFECKKVLNGHLDSVLSIDCSLDGSLIISSSRDNTMRLWSVSGGQCLKKLNSNSKDSHSDIVKMVRFIKNWAGQTQAILDENGNSIISENETPISDNYQFVSLGNSDGCMKLWQVENQSKLISQANLEGKFDGEKFLLTPDGSFFSLAGSLNKVELIEVIKKEKKKLNLLHV</sequence>
<dbReference type="InterPro" id="IPR051179">
    <property type="entry name" value="WD_repeat_multifunction"/>
</dbReference>
<dbReference type="OrthoDB" id="6262491at2759"/>
<dbReference type="EMBL" id="GG738850">
    <property type="protein sequence ID" value="EFC48760.1"/>
    <property type="molecule type" value="Genomic_DNA"/>
</dbReference>
<dbReference type="Gene3D" id="2.130.10.10">
    <property type="entry name" value="YVTN repeat-like/Quinoprotein amine dehydrogenase"/>
    <property type="match status" value="1"/>
</dbReference>
<keyword evidence="2" id="KW-0677">Repeat</keyword>
<dbReference type="InterPro" id="IPR020472">
    <property type="entry name" value="WD40_PAC1"/>
</dbReference>
<dbReference type="RefSeq" id="XP_002681504.1">
    <property type="nucleotide sequence ID" value="XM_002681458.1"/>
</dbReference>
<evidence type="ECO:0000313" key="5">
    <source>
        <dbReference type="Proteomes" id="UP000006671"/>
    </source>
</evidence>
<dbReference type="Proteomes" id="UP000006671">
    <property type="component" value="Unassembled WGS sequence"/>
</dbReference>
<dbReference type="PROSITE" id="PS50082">
    <property type="entry name" value="WD_REPEATS_2"/>
    <property type="match status" value="1"/>
</dbReference>
<dbReference type="GeneID" id="8848181"/>
<dbReference type="Pfam" id="PF00400">
    <property type="entry name" value="WD40"/>
    <property type="match status" value="2"/>
</dbReference>
<evidence type="ECO:0000256" key="1">
    <source>
        <dbReference type="ARBA" id="ARBA00022574"/>
    </source>
</evidence>
<keyword evidence="1 3" id="KW-0853">WD repeat</keyword>
<evidence type="ECO:0000256" key="3">
    <source>
        <dbReference type="PROSITE-ProRule" id="PRU00221"/>
    </source>
</evidence>
<organism evidence="5">
    <name type="scientific">Naegleria gruberi</name>
    <name type="common">Amoeba</name>
    <dbReference type="NCBI Taxonomy" id="5762"/>
    <lineage>
        <taxon>Eukaryota</taxon>
        <taxon>Discoba</taxon>
        <taxon>Heterolobosea</taxon>
        <taxon>Tetramitia</taxon>
        <taxon>Eutetramitia</taxon>
        <taxon>Vahlkampfiidae</taxon>
        <taxon>Naegleria</taxon>
    </lineage>
</organism>
<dbReference type="InParanoid" id="D2V3F1"/>
<evidence type="ECO:0000256" key="2">
    <source>
        <dbReference type="ARBA" id="ARBA00022737"/>
    </source>
</evidence>
<dbReference type="InterPro" id="IPR015943">
    <property type="entry name" value="WD40/YVTN_repeat-like_dom_sf"/>
</dbReference>
<name>D2V3F1_NAEGR</name>
<dbReference type="VEuPathDB" id="AmoebaDB:NAEGRDRAFT_63335"/>
<dbReference type="PROSITE" id="PS50294">
    <property type="entry name" value="WD_REPEATS_REGION"/>
    <property type="match status" value="1"/>
</dbReference>
<protein>
    <submittedName>
        <fullName evidence="4">Predicted protein</fullName>
    </submittedName>
</protein>
<gene>
    <name evidence="4" type="ORF">NAEGRDRAFT_63335</name>
</gene>
<dbReference type="eggNOG" id="KOG0295">
    <property type="taxonomic scope" value="Eukaryota"/>
</dbReference>